<sequence length="467" mass="51975">MKARTLQEDHEEFIRAIKEFAVPSAPAKSHAPRKEADSQVILQELRRLRLQQLLAVLHVTWVVFRPIVLLGVLGESFPARAPGSRGKENAAGSSVSSEVMTNHLVAAESCLDVFLVYISLLGDDGSFPEISFNTCGVFGKRMKSIMDLCSFEHFRYSPTFWLLNGDMHTMLPVLVRPMKSPTSDFLRVRLKLSEDSDQPLDIAIPSKAAASTVKSSKLLLLILAGVGGDSRQAYISDLCKRAAEEGHLCAVIVSKGFLSDEVDSVKRIFSPCDFDSLEKTVNITCKSAQSASLKVMSVGFSMGAIMWLTYHGKKKSPENMIGCISVGSAMKMDFSMVGRYPRIIQPALVTELVSDIMAKYGHEILRLVGKEPEGQDGVKKFCRSRTFADLHKNLLSKIGKSDEQNLWFWMEKQEPHRWRNKISIPTLIFNAKDDPMHVMEQCGFEKETPSNPNVAYFLTQAGGHIGW</sequence>
<dbReference type="HOGENOM" id="CLU_585882_0_0_1"/>
<dbReference type="EMBL" id="JH992985">
    <property type="protein sequence ID" value="EKX48452.1"/>
    <property type="molecule type" value="Genomic_DNA"/>
</dbReference>
<dbReference type="STRING" id="905079.L1JJG4"/>
<dbReference type="Gene3D" id="3.40.50.1820">
    <property type="entry name" value="alpha/beta hydrolase"/>
    <property type="match status" value="1"/>
</dbReference>
<evidence type="ECO:0000313" key="4">
    <source>
        <dbReference type="Proteomes" id="UP000011087"/>
    </source>
</evidence>
<keyword evidence="4" id="KW-1185">Reference proteome</keyword>
<evidence type="ECO:0008006" key="5">
    <source>
        <dbReference type="Google" id="ProtNLM"/>
    </source>
</evidence>
<comment type="similarity">
    <text evidence="1">Belongs to the AB hydrolase superfamily. AB hydrolase 4 family.</text>
</comment>
<accession>L1JJG4</accession>
<dbReference type="GO" id="GO:0047372">
    <property type="term" value="F:monoacylglycerol lipase activity"/>
    <property type="evidence" value="ECO:0007669"/>
    <property type="project" value="TreeGrafter"/>
</dbReference>
<protein>
    <recommendedName>
        <fullName evidence="5">AB hydrolase-1 domain-containing protein</fullName>
    </recommendedName>
</protein>
<dbReference type="GO" id="GO:0051792">
    <property type="term" value="P:medium-chain fatty acid biosynthetic process"/>
    <property type="evidence" value="ECO:0007669"/>
    <property type="project" value="TreeGrafter"/>
</dbReference>
<organism evidence="2">
    <name type="scientific">Guillardia theta (strain CCMP2712)</name>
    <name type="common">Cryptophyte</name>
    <dbReference type="NCBI Taxonomy" id="905079"/>
    <lineage>
        <taxon>Eukaryota</taxon>
        <taxon>Cryptophyceae</taxon>
        <taxon>Pyrenomonadales</taxon>
        <taxon>Geminigeraceae</taxon>
        <taxon>Guillardia</taxon>
    </lineage>
</organism>
<evidence type="ECO:0000313" key="3">
    <source>
        <dbReference type="EnsemblProtists" id="EKX48452"/>
    </source>
</evidence>
<dbReference type="SUPFAM" id="SSF53474">
    <property type="entry name" value="alpha/beta-Hydrolases"/>
    <property type="match status" value="1"/>
</dbReference>
<dbReference type="InterPro" id="IPR050960">
    <property type="entry name" value="AB_hydrolase_4_sf"/>
</dbReference>
<gene>
    <name evidence="2" type="ORF">GUITHDRAFT_105599</name>
</gene>
<reference evidence="3" key="3">
    <citation type="submission" date="2016-03" db="UniProtKB">
        <authorList>
            <consortium name="EnsemblProtists"/>
        </authorList>
    </citation>
    <scope>IDENTIFICATION</scope>
</reference>
<dbReference type="GO" id="GO:0051793">
    <property type="term" value="P:medium-chain fatty acid catabolic process"/>
    <property type="evidence" value="ECO:0007669"/>
    <property type="project" value="TreeGrafter"/>
</dbReference>
<dbReference type="KEGG" id="gtt:GUITHDRAFT_105599"/>
<dbReference type="RefSeq" id="XP_005835432.1">
    <property type="nucleotide sequence ID" value="XM_005835375.1"/>
</dbReference>
<dbReference type="PANTHER" id="PTHR10794">
    <property type="entry name" value="ABHYDROLASE DOMAIN-CONTAINING PROTEIN"/>
    <property type="match status" value="1"/>
</dbReference>
<evidence type="ECO:0000313" key="2">
    <source>
        <dbReference type="EMBL" id="EKX48452.1"/>
    </source>
</evidence>
<proteinExistence type="inferred from homology"/>
<dbReference type="InterPro" id="IPR029058">
    <property type="entry name" value="AB_hydrolase_fold"/>
</dbReference>
<dbReference type="PANTHER" id="PTHR10794:SF63">
    <property type="entry name" value="ALPHA_BETA HYDROLASE 1, ISOFORM A"/>
    <property type="match status" value="1"/>
</dbReference>
<dbReference type="eggNOG" id="KOG1838">
    <property type="taxonomic scope" value="Eukaryota"/>
</dbReference>
<dbReference type="AlphaFoldDB" id="L1JJG4"/>
<dbReference type="OMA" id="VRTHGHE"/>
<dbReference type="GeneID" id="17305229"/>
<dbReference type="Proteomes" id="UP000011087">
    <property type="component" value="Unassembled WGS sequence"/>
</dbReference>
<dbReference type="GO" id="GO:0008126">
    <property type="term" value="F:acetylesterase activity"/>
    <property type="evidence" value="ECO:0007669"/>
    <property type="project" value="TreeGrafter"/>
</dbReference>
<dbReference type="OrthoDB" id="437070at2759"/>
<dbReference type="EnsemblProtists" id="EKX48452">
    <property type="protein sequence ID" value="EKX48452"/>
    <property type="gene ID" value="GUITHDRAFT_105599"/>
</dbReference>
<reference evidence="4" key="2">
    <citation type="submission" date="2012-11" db="EMBL/GenBank/DDBJ databases">
        <authorList>
            <person name="Kuo A."/>
            <person name="Curtis B.A."/>
            <person name="Tanifuji G."/>
            <person name="Burki F."/>
            <person name="Gruber A."/>
            <person name="Irimia M."/>
            <person name="Maruyama S."/>
            <person name="Arias M.C."/>
            <person name="Ball S.G."/>
            <person name="Gile G.H."/>
            <person name="Hirakawa Y."/>
            <person name="Hopkins J.F."/>
            <person name="Rensing S.A."/>
            <person name="Schmutz J."/>
            <person name="Symeonidi A."/>
            <person name="Elias M."/>
            <person name="Eveleigh R.J."/>
            <person name="Herman E.K."/>
            <person name="Klute M.J."/>
            <person name="Nakayama T."/>
            <person name="Obornik M."/>
            <person name="Reyes-Prieto A."/>
            <person name="Armbrust E.V."/>
            <person name="Aves S.J."/>
            <person name="Beiko R.G."/>
            <person name="Coutinho P."/>
            <person name="Dacks J.B."/>
            <person name="Durnford D.G."/>
            <person name="Fast N.M."/>
            <person name="Green B.R."/>
            <person name="Grisdale C."/>
            <person name="Hempe F."/>
            <person name="Henrissat B."/>
            <person name="Hoppner M.P."/>
            <person name="Ishida K.-I."/>
            <person name="Kim E."/>
            <person name="Koreny L."/>
            <person name="Kroth P.G."/>
            <person name="Liu Y."/>
            <person name="Malik S.-B."/>
            <person name="Maier U.G."/>
            <person name="McRose D."/>
            <person name="Mock T."/>
            <person name="Neilson J.A."/>
            <person name="Onodera N.T."/>
            <person name="Poole A.M."/>
            <person name="Pritham E.J."/>
            <person name="Richards T.A."/>
            <person name="Rocap G."/>
            <person name="Roy S.W."/>
            <person name="Sarai C."/>
            <person name="Schaack S."/>
            <person name="Shirato S."/>
            <person name="Slamovits C.H."/>
            <person name="Spencer D.F."/>
            <person name="Suzuki S."/>
            <person name="Worden A.Z."/>
            <person name="Zauner S."/>
            <person name="Barry K."/>
            <person name="Bell C."/>
            <person name="Bharti A.K."/>
            <person name="Crow J.A."/>
            <person name="Grimwood J."/>
            <person name="Kramer R."/>
            <person name="Lindquist E."/>
            <person name="Lucas S."/>
            <person name="Salamov A."/>
            <person name="McFadden G.I."/>
            <person name="Lane C.E."/>
            <person name="Keeling P.J."/>
            <person name="Gray M.W."/>
            <person name="Grigoriev I.V."/>
            <person name="Archibald J.M."/>
        </authorList>
    </citation>
    <scope>NUCLEOTIDE SEQUENCE</scope>
    <source>
        <strain evidence="4">CCMP2712</strain>
    </source>
</reference>
<dbReference type="PaxDb" id="55529-EKX48452"/>
<name>L1JJG4_GUITC</name>
<reference evidence="2 4" key="1">
    <citation type="journal article" date="2012" name="Nature">
        <title>Algal genomes reveal evolutionary mosaicism and the fate of nucleomorphs.</title>
        <authorList>
            <consortium name="DOE Joint Genome Institute"/>
            <person name="Curtis B.A."/>
            <person name="Tanifuji G."/>
            <person name="Burki F."/>
            <person name="Gruber A."/>
            <person name="Irimia M."/>
            <person name="Maruyama S."/>
            <person name="Arias M.C."/>
            <person name="Ball S.G."/>
            <person name="Gile G.H."/>
            <person name="Hirakawa Y."/>
            <person name="Hopkins J.F."/>
            <person name="Kuo A."/>
            <person name="Rensing S.A."/>
            <person name="Schmutz J."/>
            <person name="Symeonidi A."/>
            <person name="Elias M."/>
            <person name="Eveleigh R.J."/>
            <person name="Herman E.K."/>
            <person name="Klute M.J."/>
            <person name="Nakayama T."/>
            <person name="Obornik M."/>
            <person name="Reyes-Prieto A."/>
            <person name="Armbrust E.V."/>
            <person name="Aves S.J."/>
            <person name="Beiko R.G."/>
            <person name="Coutinho P."/>
            <person name="Dacks J.B."/>
            <person name="Durnford D.G."/>
            <person name="Fast N.M."/>
            <person name="Green B.R."/>
            <person name="Grisdale C.J."/>
            <person name="Hempel F."/>
            <person name="Henrissat B."/>
            <person name="Hoppner M.P."/>
            <person name="Ishida K."/>
            <person name="Kim E."/>
            <person name="Koreny L."/>
            <person name="Kroth P.G."/>
            <person name="Liu Y."/>
            <person name="Malik S.B."/>
            <person name="Maier U.G."/>
            <person name="McRose D."/>
            <person name="Mock T."/>
            <person name="Neilson J.A."/>
            <person name="Onodera N.T."/>
            <person name="Poole A.M."/>
            <person name="Pritham E.J."/>
            <person name="Richards T.A."/>
            <person name="Rocap G."/>
            <person name="Roy S.W."/>
            <person name="Sarai C."/>
            <person name="Schaack S."/>
            <person name="Shirato S."/>
            <person name="Slamovits C.H."/>
            <person name="Spencer D.F."/>
            <person name="Suzuki S."/>
            <person name="Worden A.Z."/>
            <person name="Zauner S."/>
            <person name="Barry K."/>
            <person name="Bell C."/>
            <person name="Bharti A.K."/>
            <person name="Crow J.A."/>
            <person name="Grimwood J."/>
            <person name="Kramer R."/>
            <person name="Lindquist E."/>
            <person name="Lucas S."/>
            <person name="Salamov A."/>
            <person name="McFadden G.I."/>
            <person name="Lane C.E."/>
            <person name="Keeling P.J."/>
            <person name="Gray M.W."/>
            <person name="Grigoriev I.V."/>
            <person name="Archibald J.M."/>
        </authorList>
    </citation>
    <scope>NUCLEOTIDE SEQUENCE</scope>
    <source>
        <strain evidence="2 4">CCMP2712</strain>
    </source>
</reference>
<evidence type="ECO:0000256" key="1">
    <source>
        <dbReference type="ARBA" id="ARBA00010884"/>
    </source>
</evidence>